<sequence length="271" mass="30438">MTTQHQAATRKYFSSQNLRLSYLDFGGDSPNVLLCLHGHMNDGRVFAEFASKLSGWRVISLDQRGHGWSGHSPEQDYSRNAYVQDILAFVQNELGGQQIALLGHSLGGLNAYQFAARYPAYVKALIVEDIGTEIHVDLSFVERLPQRSASLEELKQSLRQVGVRAVDYFAESVLEDEHGFAFRSDLSGMRISQEHCNGEWWTDWLASACPALLIHGKHSFVMDEAHAKLMAERRANTRLAVFAECGHDIHSSDPDGFQREVQVFLDEIARS</sequence>
<dbReference type="InterPro" id="IPR000073">
    <property type="entry name" value="AB_hydrolase_1"/>
</dbReference>
<feature type="domain" description="AB hydrolase-1" evidence="1">
    <location>
        <begin position="31"/>
        <end position="163"/>
    </location>
</feature>
<dbReference type="GO" id="GO:0016020">
    <property type="term" value="C:membrane"/>
    <property type="evidence" value="ECO:0007669"/>
    <property type="project" value="TreeGrafter"/>
</dbReference>
<dbReference type="Pfam" id="PF00561">
    <property type="entry name" value="Abhydrolase_1"/>
    <property type="match status" value="1"/>
</dbReference>
<dbReference type="InterPro" id="IPR050266">
    <property type="entry name" value="AB_hydrolase_sf"/>
</dbReference>
<dbReference type="GO" id="GO:0016787">
    <property type="term" value="F:hydrolase activity"/>
    <property type="evidence" value="ECO:0007669"/>
    <property type="project" value="UniProtKB-KW"/>
</dbReference>
<dbReference type="PANTHER" id="PTHR43798:SF33">
    <property type="entry name" value="HYDROLASE, PUTATIVE (AFU_ORTHOLOGUE AFUA_2G14860)-RELATED"/>
    <property type="match status" value="1"/>
</dbReference>
<dbReference type="AlphaFoldDB" id="A0A4Y3PG53"/>
<dbReference type="PRINTS" id="PR00111">
    <property type="entry name" value="ABHYDROLASE"/>
</dbReference>
<comment type="caution">
    <text evidence="2">The sequence shown here is derived from an EMBL/GenBank/DDBJ whole genome shotgun (WGS) entry which is preliminary data.</text>
</comment>
<dbReference type="Gene3D" id="3.40.50.1820">
    <property type="entry name" value="alpha/beta hydrolase"/>
    <property type="match status" value="1"/>
</dbReference>
<dbReference type="STRING" id="54914.AV540_12025"/>
<dbReference type="RefSeq" id="WP_122963364.1">
    <property type="nucleotide sequence ID" value="NZ_BJMH01000007.1"/>
</dbReference>
<gene>
    <name evidence="2" type="ORF">BPA01_19170</name>
</gene>
<proteinExistence type="predicted"/>
<evidence type="ECO:0000313" key="3">
    <source>
        <dbReference type="Proteomes" id="UP000316882"/>
    </source>
</evidence>
<dbReference type="EMBL" id="BJMH01000007">
    <property type="protein sequence ID" value="GEB32337.1"/>
    <property type="molecule type" value="Genomic_DNA"/>
</dbReference>
<reference evidence="2 3" key="1">
    <citation type="submission" date="2019-06" db="EMBL/GenBank/DDBJ databases">
        <title>Whole genome shotgun sequence of Brevibacillus parabrevis NBRC 12334.</title>
        <authorList>
            <person name="Hosoyama A."/>
            <person name="Uohara A."/>
            <person name="Ohji S."/>
            <person name="Ichikawa N."/>
        </authorList>
    </citation>
    <scope>NUCLEOTIDE SEQUENCE [LARGE SCALE GENOMIC DNA]</scope>
    <source>
        <strain evidence="2 3">NBRC 12334</strain>
    </source>
</reference>
<organism evidence="2 3">
    <name type="scientific">Brevibacillus parabrevis</name>
    <dbReference type="NCBI Taxonomy" id="54914"/>
    <lineage>
        <taxon>Bacteria</taxon>
        <taxon>Bacillati</taxon>
        <taxon>Bacillota</taxon>
        <taxon>Bacilli</taxon>
        <taxon>Bacillales</taxon>
        <taxon>Paenibacillaceae</taxon>
        <taxon>Brevibacillus</taxon>
    </lineage>
</organism>
<name>A0A4Y3PG53_BREPA</name>
<keyword evidence="2" id="KW-0378">Hydrolase</keyword>
<dbReference type="SUPFAM" id="SSF53474">
    <property type="entry name" value="alpha/beta-Hydrolases"/>
    <property type="match status" value="1"/>
</dbReference>
<dbReference type="Proteomes" id="UP000316882">
    <property type="component" value="Unassembled WGS sequence"/>
</dbReference>
<dbReference type="InterPro" id="IPR029058">
    <property type="entry name" value="AB_hydrolase_fold"/>
</dbReference>
<evidence type="ECO:0000313" key="2">
    <source>
        <dbReference type="EMBL" id="GEB32337.1"/>
    </source>
</evidence>
<accession>A0A4Y3PG53</accession>
<protein>
    <submittedName>
        <fullName evidence="2">Hydrolase</fullName>
    </submittedName>
</protein>
<dbReference type="PANTHER" id="PTHR43798">
    <property type="entry name" value="MONOACYLGLYCEROL LIPASE"/>
    <property type="match status" value="1"/>
</dbReference>
<evidence type="ECO:0000259" key="1">
    <source>
        <dbReference type="Pfam" id="PF00561"/>
    </source>
</evidence>
<keyword evidence="3" id="KW-1185">Reference proteome</keyword>